<name>A0A432N7G5_9HYPH</name>
<sequence length="64" mass="6904">MDFKSRQGSCACSWLRGVTRLLVNVPGGLINPCPGSCFAPPSAWSHEEGRCFDNLRMGCLAICS</sequence>
<dbReference type="EMBL" id="RJTJ01000072">
    <property type="protein sequence ID" value="RUL95514.1"/>
    <property type="molecule type" value="Genomic_DNA"/>
</dbReference>
<dbReference type="AlphaFoldDB" id="A0A432N7G5"/>
<proteinExistence type="predicted"/>
<evidence type="ECO:0000313" key="2">
    <source>
        <dbReference type="Proteomes" id="UP000278081"/>
    </source>
</evidence>
<evidence type="ECO:0000313" key="1">
    <source>
        <dbReference type="EMBL" id="RUL95514.1"/>
    </source>
</evidence>
<comment type="caution">
    <text evidence="1">The sequence shown here is derived from an EMBL/GenBank/DDBJ whole genome shotgun (WGS) entry which is preliminary data.</text>
</comment>
<dbReference type="OrthoDB" id="8373522at2"/>
<organism evidence="1 2">
    <name type="scientific">Rhizobium chutanense</name>
    <dbReference type="NCBI Taxonomy" id="2035448"/>
    <lineage>
        <taxon>Bacteria</taxon>
        <taxon>Pseudomonadati</taxon>
        <taxon>Pseudomonadota</taxon>
        <taxon>Alphaproteobacteria</taxon>
        <taxon>Hyphomicrobiales</taxon>
        <taxon>Rhizobiaceae</taxon>
        <taxon>Rhizobium/Agrobacterium group</taxon>
        <taxon>Rhizobium</taxon>
    </lineage>
</organism>
<protein>
    <submittedName>
        <fullName evidence="1">Uncharacterized protein</fullName>
    </submittedName>
</protein>
<accession>A0A432N7G5</accession>
<dbReference type="Proteomes" id="UP000278081">
    <property type="component" value="Unassembled WGS sequence"/>
</dbReference>
<gene>
    <name evidence="1" type="ORF">EFR84_34035</name>
</gene>
<reference evidence="1 2" key="1">
    <citation type="submission" date="2018-11" db="EMBL/GenBank/DDBJ databases">
        <title>Rhizobium chutanense sp. nov., isolated from root nodules of Phaseolus vulgaris in China.</title>
        <authorList>
            <person name="Huo Y."/>
        </authorList>
    </citation>
    <scope>NUCLEOTIDE SEQUENCE [LARGE SCALE GENOMIC DNA]</scope>
    <source>
        <strain evidence="1 2">C16</strain>
    </source>
</reference>